<sequence>MPMPLSQKDLAAMADCLDSVREDVVYAERILAESNAKITKICAYIQISLSKTPEDDEQTPNAPSTPTTPRTPWATQE</sequence>
<feature type="compositionally biased region" description="Polar residues" evidence="1">
    <location>
        <begin position="59"/>
        <end position="77"/>
    </location>
</feature>
<comment type="caution">
    <text evidence="2">The sequence shown here is derived from an EMBL/GenBank/DDBJ whole genome shotgun (WGS) entry which is preliminary data.</text>
</comment>
<name>A0A179EY15_METCM</name>
<feature type="region of interest" description="Disordered" evidence="1">
    <location>
        <begin position="50"/>
        <end position="77"/>
    </location>
</feature>
<evidence type="ECO:0000313" key="2">
    <source>
        <dbReference type="EMBL" id="OAQ57900.1"/>
    </source>
</evidence>
<proteinExistence type="predicted"/>
<gene>
    <name evidence="2" type="ORF">VFPPC_11358</name>
</gene>
<accession>A0A179EY15</accession>
<dbReference type="GeneID" id="28853569"/>
<reference evidence="2 3" key="1">
    <citation type="journal article" date="2016" name="PLoS Pathog.">
        <title>Biosynthesis of antibiotic leucinostatins in bio-control fungus Purpureocillium lilacinum and their inhibition on phytophthora revealed by genome mining.</title>
        <authorList>
            <person name="Wang G."/>
            <person name="Liu Z."/>
            <person name="Lin R."/>
            <person name="Li E."/>
            <person name="Mao Z."/>
            <person name="Ling J."/>
            <person name="Yang Y."/>
            <person name="Yin W.B."/>
            <person name="Xie B."/>
        </authorList>
    </citation>
    <scope>NUCLEOTIDE SEQUENCE [LARGE SCALE GENOMIC DNA]</scope>
    <source>
        <strain evidence="2">170</strain>
    </source>
</reference>
<organism evidence="2 3">
    <name type="scientific">Pochonia chlamydosporia 170</name>
    <dbReference type="NCBI Taxonomy" id="1380566"/>
    <lineage>
        <taxon>Eukaryota</taxon>
        <taxon>Fungi</taxon>
        <taxon>Dikarya</taxon>
        <taxon>Ascomycota</taxon>
        <taxon>Pezizomycotina</taxon>
        <taxon>Sordariomycetes</taxon>
        <taxon>Hypocreomycetidae</taxon>
        <taxon>Hypocreales</taxon>
        <taxon>Clavicipitaceae</taxon>
        <taxon>Pochonia</taxon>
    </lineage>
</organism>
<keyword evidence="3" id="KW-1185">Reference proteome</keyword>
<evidence type="ECO:0000256" key="1">
    <source>
        <dbReference type="SAM" id="MobiDB-lite"/>
    </source>
</evidence>
<dbReference type="EMBL" id="LSBJ02000015">
    <property type="protein sequence ID" value="OAQ57900.1"/>
    <property type="molecule type" value="Genomic_DNA"/>
</dbReference>
<dbReference type="AlphaFoldDB" id="A0A179EY15"/>
<dbReference type="Proteomes" id="UP000078397">
    <property type="component" value="Unassembled WGS sequence"/>
</dbReference>
<protein>
    <submittedName>
        <fullName evidence="2">Uncharacterized protein</fullName>
    </submittedName>
</protein>
<dbReference type="KEGG" id="pchm:VFPPC_11358"/>
<evidence type="ECO:0000313" key="3">
    <source>
        <dbReference type="Proteomes" id="UP000078397"/>
    </source>
</evidence>
<dbReference type="RefSeq" id="XP_018136156.1">
    <property type="nucleotide sequence ID" value="XM_018289575.1"/>
</dbReference>